<dbReference type="InterPro" id="IPR037201">
    <property type="entry name" value="CacyBP_N"/>
</dbReference>
<dbReference type="PROSITE" id="PS51203">
    <property type="entry name" value="CS"/>
    <property type="match status" value="1"/>
</dbReference>
<dbReference type="OrthoDB" id="164025at2759"/>
<dbReference type="SUPFAM" id="SSF49764">
    <property type="entry name" value="HSP20-like chaperones"/>
    <property type="match status" value="1"/>
</dbReference>
<accession>A0A6P5FPL3</accession>
<dbReference type="Pfam" id="PF09032">
    <property type="entry name" value="Siah-Interact_N"/>
    <property type="match status" value="1"/>
</dbReference>
<proteinExistence type="predicted"/>
<dbReference type="GeneID" id="109717021"/>
<evidence type="ECO:0000313" key="2">
    <source>
        <dbReference type="Proteomes" id="UP000515123"/>
    </source>
</evidence>
<reference evidence="2" key="1">
    <citation type="journal article" date="2015" name="Nat. Genet.">
        <title>The pineapple genome and the evolution of CAM photosynthesis.</title>
        <authorList>
            <person name="Ming R."/>
            <person name="VanBuren R."/>
            <person name="Wai C.M."/>
            <person name="Tang H."/>
            <person name="Schatz M.C."/>
            <person name="Bowers J.E."/>
            <person name="Lyons E."/>
            <person name="Wang M.L."/>
            <person name="Chen J."/>
            <person name="Biggers E."/>
            <person name="Zhang J."/>
            <person name="Huang L."/>
            <person name="Zhang L."/>
            <person name="Miao W."/>
            <person name="Zhang J."/>
            <person name="Ye Z."/>
            <person name="Miao C."/>
            <person name="Lin Z."/>
            <person name="Wang H."/>
            <person name="Zhou H."/>
            <person name="Yim W.C."/>
            <person name="Priest H.D."/>
            <person name="Zheng C."/>
            <person name="Woodhouse M."/>
            <person name="Edger P.P."/>
            <person name="Guyot R."/>
            <person name="Guo H.B."/>
            <person name="Guo H."/>
            <person name="Zheng G."/>
            <person name="Singh R."/>
            <person name="Sharma A."/>
            <person name="Min X."/>
            <person name="Zheng Y."/>
            <person name="Lee H."/>
            <person name="Gurtowski J."/>
            <person name="Sedlazeck F.J."/>
            <person name="Harkess A."/>
            <person name="McKain M.R."/>
            <person name="Liao Z."/>
            <person name="Fang J."/>
            <person name="Liu J."/>
            <person name="Zhang X."/>
            <person name="Zhang Q."/>
            <person name="Hu W."/>
            <person name="Qin Y."/>
            <person name="Wang K."/>
            <person name="Chen L.Y."/>
            <person name="Shirley N."/>
            <person name="Lin Y.R."/>
            <person name="Liu L.Y."/>
            <person name="Hernandez A.G."/>
            <person name="Wright C.L."/>
            <person name="Bulone V."/>
            <person name="Tuskan G.A."/>
            <person name="Heath K."/>
            <person name="Zee F."/>
            <person name="Moore P.H."/>
            <person name="Sunkar R."/>
            <person name="Leebens-Mack J.H."/>
            <person name="Mockler T."/>
            <person name="Bennetzen J.L."/>
            <person name="Freeling M."/>
            <person name="Sankoff D."/>
            <person name="Paterson A.H."/>
            <person name="Zhu X."/>
            <person name="Yang X."/>
            <person name="Smith J.A."/>
            <person name="Cushman J.C."/>
            <person name="Paull R.E."/>
            <person name="Yu Q."/>
        </authorList>
    </citation>
    <scope>NUCLEOTIDE SEQUENCE [LARGE SCALE GENOMIC DNA]</scope>
    <source>
        <strain evidence="2">cv. F153</strain>
    </source>
</reference>
<dbReference type="AlphaFoldDB" id="A0A6P5FPL3"/>
<dbReference type="PANTHER" id="PTHR47686">
    <property type="entry name" value="SGS DOMAIN-CONTAINING PROTEIN"/>
    <property type="match status" value="1"/>
</dbReference>
<dbReference type="RefSeq" id="XP_020098251.1">
    <property type="nucleotide sequence ID" value="XM_020242662.1"/>
</dbReference>
<keyword evidence="2" id="KW-1185">Reference proteome</keyword>
<dbReference type="Gene3D" id="2.60.40.790">
    <property type="match status" value="1"/>
</dbReference>
<protein>
    <submittedName>
        <fullName evidence="3">Uncharacterized protein LOC109717021 isoform X1</fullName>
    </submittedName>
</protein>
<dbReference type="CDD" id="cd06468">
    <property type="entry name" value="p23_CacyBP"/>
    <property type="match status" value="1"/>
</dbReference>
<dbReference type="InterPro" id="IPR015120">
    <property type="entry name" value="Siah-Interact_N"/>
</dbReference>
<dbReference type="GO" id="GO:0044548">
    <property type="term" value="F:S100 protein binding"/>
    <property type="evidence" value="ECO:0007669"/>
    <property type="project" value="InterPro"/>
</dbReference>
<dbReference type="Pfam" id="PF04969">
    <property type="entry name" value="CS"/>
    <property type="match status" value="1"/>
</dbReference>
<dbReference type="GO" id="GO:0015631">
    <property type="term" value="F:tubulin binding"/>
    <property type="evidence" value="ECO:0007669"/>
    <property type="project" value="InterPro"/>
</dbReference>
<dbReference type="SUPFAM" id="SSF140106">
    <property type="entry name" value="Calcyclin-binding protein-like"/>
    <property type="match status" value="1"/>
</dbReference>
<dbReference type="GO" id="GO:0031625">
    <property type="term" value="F:ubiquitin protein ligase binding"/>
    <property type="evidence" value="ECO:0007669"/>
    <property type="project" value="InterPro"/>
</dbReference>
<dbReference type="InterPro" id="IPR008978">
    <property type="entry name" value="HSP20-like_chaperone"/>
</dbReference>
<dbReference type="InterPro" id="IPR007052">
    <property type="entry name" value="CS_dom"/>
</dbReference>
<dbReference type="InterPro" id="IPR037893">
    <property type="entry name" value="CS_CacyBP"/>
</dbReference>
<name>A0A6P5FPL3_ANACO</name>
<dbReference type="PANTHER" id="PTHR47686:SF1">
    <property type="entry name" value="CALCYCLIN-BINDING PROTEIN"/>
    <property type="match status" value="1"/>
</dbReference>
<sequence>MEMGEEHRVRMDMEELRRLTSMAKRPRVLSLLSHSLRRLGAELSRATAAAGMRAATRAAAPALDYRNFITLGSFSWDQDDKEIRIYLFLEGAEQPKVETRFSALSVDIKFYYMKGSNYEFIVPILNKEIVPDKCNIVVTHPKVVITLSKALKQNWSDLHFKEDEKNQDAILLACCRPKDERRIQVRRLRSHLQIRS</sequence>
<evidence type="ECO:0000259" key="1">
    <source>
        <dbReference type="PROSITE" id="PS51203"/>
    </source>
</evidence>
<dbReference type="Proteomes" id="UP000515123">
    <property type="component" value="Linkage group 11"/>
</dbReference>
<feature type="domain" description="CS" evidence="1">
    <location>
        <begin position="69"/>
        <end position="159"/>
    </location>
</feature>
<reference evidence="3" key="2">
    <citation type="submission" date="2025-08" db="UniProtKB">
        <authorList>
            <consortium name="RefSeq"/>
        </authorList>
    </citation>
    <scope>IDENTIFICATION</scope>
    <source>
        <tissue evidence="3">Leaf</tissue>
    </source>
</reference>
<gene>
    <name evidence="3" type="primary">LOC109717021</name>
</gene>
<organism evidence="2 3">
    <name type="scientific">Ananas comosus</name>
    <name type="common">Pineapple</name>
    <name type="synonym">Ananas ananas</name>
    <dbReference type="NCBI Taxonomy" id="4615"/>
    <lineage>
        <taxon>Eukaryota</taxon>
        <taxon>Viridiplantae</taxon>
        <taxon>Streptophyta</taxon>
        <taxon>Embryophyta</taxon>
        <taxon>Tracheophyta</taxon>
        <taxon>Spermatophyta</taxon>
        <taxon>Magnoliopsida</taxon>
        <taxon>Liliopsida</taxon>
        <taxon>Poales</taxon>
        <taxon>Bromeliaceae</taxon>
        <taxon>Bromelioideae</taxon>
        <taxon>Ananas</taxon>
    </lineage>
</organism>
<evidence type="ECO:0000313" key="3">
    <source>
        <dbReference type="RefSeq" id="XP_020098251.1"/>
    </source>
</evidence>